<evidence type="ECO:0000256" key="3">
    <source>
        <dbReference type="ARBA" id="ARBA00022475"/>
    </source>
</evidence>
<keyword evidence="4" id="KW-0997">Cell inner membrane</keyword>
<dbReference type="GO" id="GO:0005886">
    <property type="term" value="C:plasma membrane"/>
    <property type="evidence" value="ECO:0007669"/>
    <property type="project" value="UniProtKB-SubCell"/>
</dbReference>
<dbReference type="GO" id="GO:0006465">
    <property type="term" value="P:signal peptide processing"/>
    <property type="evidence" value="ECO:0007669"/>
    <property type="project" value="TreeGrafter"/>
</dbReference>
<dbReference type="InterPro" id="IPR010627">
    <property type="entry name" value="Prepilin_pept_A24_N"/>
</dbReference>
<dbReference type="RefSeq" id="WP_012610384.1">
    <property type="nucleotide sequence ID" value="NC_011768.1"/>
</dbReference>
<keyword evidence="3" id="KW-1003">Cell membrane</keyword>
<name>B8F9K2_DESAL</name>
<keyword evidence="9" id="KW-0511">Multifunctional enzyme</keyword>
<dbReference type="PANTHER" id="PTHR30487">
    <property type="entry name" value="TYPE 4 PREPILIN-LIKE PROTEINS LEADER PEPTIDE-PROCESSING ENZYME"/>
    <property type="match status" value="1"/>
</dbReference>
<gene>
    <name evidence="13" type="ordered locus">Dalk_1245</name>
</gene>
<reference evidence="13 14" key="1">
    <citation type="journal article" date="2012" name="Environ. Microbiol.">
        <title>The genome sequence of Desulfatibacillum alkenivorans AK-01: a blueprint for anaerobic alkane oxidation.</title>
        <authorList>
            <person name="Callaghan A.V."/>
            <person name="Morris B.E."/>
            <person name="Pereira I.A."/>
            <person name="McInerney M.J."/>
            <person name="Austin R.N."/>
            <person name="Groves J.T."/>
            <person name="Kukor J.J."/>
            <person name="Suflita J.M."/>
            <person name="Young L.Y."/>
            <person name="Zylstra G.J."/>
            <person name="Wawrik B."/>
        </authorList>
    </citation>
    <scope>NUCLEOTIDE SEQUENCE [LARGE SCALE GENOMIC DNA]</scope>
    <source>
        <strain evidence="13 14">AK-01</strain>
    </source>
</reference>
<evidence type="ECO:0000259" key="12">
    <source>
        <dbReference type="Pfam" id="PF06750"/>
    </source>
</evidence>
<evidence type="ECO:0000256" key="6">
    <source>
        <dbReference type="ARBA" id="ARBA00022989"/>
    </source>
</evidence>
<evidence type="ECO:0000313" key="13">
    <source>
        <dbReference type="EMBL" id="ACL02948.1"/>
    </source>
</evidence>
<evidence type="ECO:0000256" key="4">
    <source>
        <dbReference type="ARBA" id="ARBA00022519"/>
    </source>
</evidence>
<dbReference type="eggNOG" id="COG1989">
    <property type="taxonomic scope" value="Bacteria"/>
</dbReference>
<evidence type="ECO:0000256" key="2">
    <source>
        <dbReference type="ARBA" id="ARBA00005801"/>
    </source>
</evidence>
<feature type="transmembrane region" description="Helical" evidence="10">
    <location>
        <begin position="154"/>
        <end position="177"/>
    </location>
</feature>
<dbReference type="InterPro" id="IPR000045">
    <property type="entry name" value="Prepilin_IV_endopep_pep"/>
</dbReference>
<feature type="transmembrane region" description="Helical" evidence="10">
    <location>
        <begin position="128"/>
        <end position="148"/>
    </location>
</feature>
<organism evidence="13 14">
    <name type="scientific">Desulfatibacillum aliphaticivorans</name>
    <dbReference type="NCBI Taxonomy" id="218208"/>
    <lineage>
        <taxon>Bacteria</taxon>
        <taxon>Pseudomonadati</taxon>
        <taxon>Thermodesulfobacteriota</taxon>
        <taxon>Desulfobacteria</taxon>
        <taxon>Desulfobacterales</taxon>
        <taxon>Desulfatibacillaceae</taxon>
        <taxon>Desulfatibacillum</taxon>
    </lineage>
</organism>
<keyword evidence="5 9" id="KW-0812">Transmembrane</keyword>
<dbReference type="GO" id="GO:0032259">
    <property type="term" value="P:methylation"/>
    <property type="evidence" value="ECO:0007669"/>
    <property type="project" value="UniProtKB-KW"/>
</dbReference>
<evidence type="ECO:0000256" key="10">
    <source>
        <dbReference type="SAM" id="Phobius"/>
    </source>
</evidence>
<dbReference type="Gene3D" id="1.20.120.1220">
    <property type="match status" value="1"/>
</dbReference>
<evidence type="ECO:0000259" key="11">
    <source>
        <dbReference type="Pfam" id="PF01478"/>
    </source>
</evidence>
<sequence>MSTALVPVLPYIFVLAFGLIVGSFLNVCIFRIPEGGIPFSEPRSHCPQCNAQIAWYDNIPVASYIVLTGKCRACKASISIRYPLVELASGMFALACAVNFGFTWAALVYYLLIATLLVITFIDLDHMIIPNIITLPGIPIGIAASFLLPELSLAQSLIGVAVGGGGLFAVSELFYLLRKKEGMGMGDVKLLGMLGAFFGVKGVLFTIMAGAFVGTFVGLILIPLNRSKGLDLRIPFGPFLASGAIVYIFWGEFLIYKYLEYARGGF</sequence>
<keyword evidence="9" id="KW-0489">Methyltransferase</keyword>
<dbReference type="HOGENOM" id="CLU_057101_0_1_7"/>
<comment type="function">
    <text evidence="9">Plays an essential role in type IV pili and type II pseudopili formation by proteolytically removing the leader sequence from substrate proteins and subsequently monomethylating the alpha-amino group of the newly exposed N-terminal phenylalanine.</text>
</comment>
<dbReference type="GO" id="GO:0008168">
    <property type="term" value="F:methyltransferase activity"/>
    <property type="evidence" value="ECO:0007669"/>
    <property type="project" value="UniProtKB-KW"/>
</dbReference>
<evidence type="ECO:0000256" key="1">
    <source>
        <dbReference type="ARBA" id="ARBA00004429"/>
    </source>
</evidence>
<evidence type="ECO:0000256" key="8">
    <source>
        <dbReference type="RuleBase" id="RU003793"/>
    </source>
</evidence>
<dbReference type="MEROPS" id="A24.019"/>
<dbReference type="GO" id="GO:0004190">
    <property type="term" value="F:aspartic-type endopeptidase activity"/>
    <property type="evidence" value="ECO:0007669"/>
    <property type="project" value="UniProtKB-EC"/>
</dbReference>
<comment type="similarity">
    <text evidence="2 8">Belongs to the peptidase A24 family.</text>
</comment>
<keyword evidence="7 10" id="KW-0472">Membrane</keyword>
<feature type="domain" description="Prepilin type IV endopeptidase peptidase" evidence="11">
    <location>
        <begin position="111"/>
        <end position="219"/>
    </location>
</feature>
<dbReference type="EC" id="3.4.23.43" evidence="9"/>
<dbReference type="EMBL" id="CP001322">
    <property type="protein sequence ID" value="ACL02948.1"/>
    <property type="molecule type" value="Genomic_DNA"/>
</dbReference>
<dbReference type="InterPro" id="IPR050882">
    <property type="entry name" value="Prepilin_peptidase/N-MTase"/>
</dbReference>
<feature type="transmembrane region" description="Helical" evidence="10">
    <location>
        <begin position="91"/>
        <end position="121"/>
    </location>
</feature>
<evidence type="ECO:0000256" key="5">
    <source>
        <dbReference type="ARBA" id="ARBA00022692"/>
    </source>
</evidence>
<dbReference type="PRINTS" id="PR00864">
    <property type="entry name" value="PREPILNPTASE"/>
</dbReference>
<feature type="transmembrane region" description="Helical" evidence="10">
    <location>
        <begin position="236"/>
        <end position="256"/>
    </location>
</feature>
<evidence type="ECO:0000313" key="14">
    <source>
        <dbReference type="Proteomes" id="UP000000739"/>
    </source>
</evidence>
<feature type="transmembrane region" description="Helical" evidence="10">
    <location>
        <begin position="198"/>
        <end position="224"/>
    </location>
</feature>
<dbReference type="Pfam" id="PF06750">
    <property type="entry name" value="A24_N_bact"/>
    <property type="match status" value="1"/>
</dbReference>
<evidence type="ECO:0000256" key="9">
    <source>
        <dbReference type="RuleBase" id="RU003794"/>
    </source>
</evidence>
<accession>B8F9K2</accession>
<dbReference type="Pfam" id="PF01478">
    <property type="entry name" value="Peptidase_A24"/>
    <property type="match status" value="1"/>
</dbReference>
<dbReference type="InterPro" id="IPR014032">
    <property type="entry name" value="Peptidase_A24A_bac"/>
</dbReference>
<evidence type="ECO:0000256" key="7">
    <source>
        <dbReference type="ARBA" id="ARBA00023136"/>
    </source>
</evidence>
<comment type="subcellular location">
    <subcellularLocation>
        <location evidence="1">Cell inner membrane</location>
        <topology evidence="1">Multi-pass membrane protein</topology>
    </subcellularLocation>
    <subcellularLocation>
        <location evidence="9">Cell membrane</location>
        <topology evidence="9">Multi-pass membrane protein</topology>
    </subcellularLocation>
</comment>
<dbReference type="KEGG" id="dal:Dalk_1245"/>
<feature type="domain" description="Prepilin peptidase A24 N-terminal" evidence="12">
    <location>
        <begin position="17"/>
        <end position="100"/>
    </location>
</feature>
<keyword evidence="9" id="KW-0645">Protease</keyword>
<comment type="catalytic activity">
    <reaction evidence="9">
        <text>Typically cleaves a -Gly-|-Phe- bond to release an N-terminal, basic peptide of 5-8 residues from type IV prepilin, and then N-methylates the new N-terminal amino group, the methyl donor being S-adenosyl-L-methionine.</text>
        <dbReference type="EC" id="3.4.23.43"/>
    </reaction>
</comment>
<dbReference type="EC" id="2.1.1.-" evidence="9"/>
<proteinExistence type="inferred from homology"/>
<dbReference type="PANTHER" id="PTHR30487:SF0">
    <property type="entry name" value="PREPILIN LEADER PEPTIDASE_N-METHYLTRANSFERASE-RELATED"/>
    <property type="match status" value="1"/>
</dbReference>
<protein>
    <recommendedName>
        <fullName evidence="9">Prepilin leader peptidase/N-methyltransferase</fullName>
        <ecNumber evidence="9">2.1.1.-</ecNumber>
        <ecNumber evidence="9">3.4.23.43</ecNumber>
    </recommendedName>
</protein>
<keyword evidence="14" id="KW-1185">Reference proteome</keyword>
<feature type="transmembrane region" description="Helical" evidence="10">
    <location>
        <begin position="12"/>
        <end position="32"/>
    </location>
</feature>
<keyword evidence="6 10" id="KW-1133">Transmembrane helix</keyword>
<keyword evidence="9" id="KW-0808">Transferase</keyword>
<dbReference type="AlphaFoldDB" id="B8F9K2"/>
<dbReference type="Proteomes" id="UP000000739">
    <property type="component" value="Chromosome"/>
</dbReference>
<keyword evidence="9" id="KW-0378">Hydrolase</keyword>